<accession>A0A2H1I775</accession>
<name>A0A2H1I775_BREAU</name>
<dbReference type="InterPro" id="IPR011089">
    <property type="entry name" value="GmrSD_C"/>
</dbReference>
<dbReference type="AlphaFoldDB" id="A0A2H1I775"/>
<dbReference type="Pfam" id="PF07510">
    <property type="entry name" value="GmrSD_C"/>
    <property type="match status" value="1"/>
</dbReference>
<gene>
    <name evidence="3" type="ORF">BAUR9175_01020</name>
</gene>
<dbReference type="PANTHER" id="PTHR35149:SF1">
    <property type="entry name" value="DUF5655 DOMAIN-CONTAINING PROTEIN"/>
    <property type="match status" value="1"/>
</dbReference>
<sequence length="565" mass="63735">MPRYQRRYAWESQNIKDFWNDITNTSDPHFFGSMVTSGAAAAPREVIDGQQRLTTAIIALSVLRDLYAEIGSAPRVTGINEYLEYNDRDGHRNHRLRNKDVSAASRLNDNVLLEKKQRATSPGYDSEALESQAYKTFETLVRDELSGTNDATAQLDNIRDAILETEVVYINVEDRKNAFTIFETLNDRGKSLTVMDLVKNLLFAEIASSDEDSSERAWSDILEKLDDLTFEGMTPDFFLYYAWNSRHHPGHASTDLIEQARLRRSIADQIATSTDRDVSAQDLIGGLSIDAKILAGLNRTLTSNGSADTWRELATAWRRDDYEDISSRLYGILVAGSLQPLPLLLSLMRAYLRERAGISRKTLLKFLTVTESFQFRWSIAQKPSTSTIRRLYRQAAASVSAGSSKPDFEAALSSFVAAADRIDASNAQFRDGISRLAYSKTRAKDTFKIRYILTRIEESYQSTTLNLSRQLSLEHLQGLEGRSEATARNSWIFKIGNLALLPPEVNADLPKEFADKCAELSNWVNAEDETLIDAISSKVWNSEQSNERLSDIVQRALQLWPRIQV</sequence>
<proteinExistence type="predicted"/>
<feature type="domain" description="GmrSD restriction endonucleases N-terminal" evidence="1">
    <location>
        <begin position="1"/>
        <end position="203"/>
    </location>
</feature>
<evidence type="ECO:0008006" key="5">
    <source>
        <dbReference type="Google" id="ProtNLM"/>
    </source>
</evidence>
<comment type="caution">
    <text evidence="3">The sequence shown here is derived from an EMBL/GenBank/DDBJ whole genome shotgun (WGS) entry which is preliminary data.</text>
</comment>
<evidence type="ECO:0000313" key="4">
    <source>
        <dbReference type="Proteomes" id="UP000234525"/>
    </source>
</evidence>
<dbReference type="Pfam" id="PF03235">
    <property type="entry name" value="GmrSD_N"/>
    <property type="match status" value="1"/>
</dbReference>
<reference evidence="3" key="1">
    <citation type="submission" date="2017-03" db="EMBL/GenBank/DDBJ databases">
        <authorList>
            <person name="Monnet C."/>
        </authorList>
    </citation>
    <scope>NUCLEOTIDE SEQUENCE [LARGE SCALE GENOMIC DNA]</scope>
    <source>
        <strain evidence="3">ATCC 9175</strain>
    </source>
</reference>
<keyword evidence="4" id="KW-1185">Reference proteome</keyword>
<dbReference type="Proteomes" id="UP000234525">
    <property type="component" value="Unassembled WGS sequence"/>
</dbReference>
<evidence type="ECO:0000259" key="1">
    <source>
        <dbReference type="Pfam" id="PF03235"/>
    </source>
</evidence>
<protein>
    <recommendedName>
        <fullName evidence="5">DUF262 domain-containing protein</fullName>
    </recommendedName>
</protein>
<evidence type="ECO:0000313" key="3">
    <source>
        <dbReference type="EMBL" id="SMX71057.1"/>
    </source>
</evidence>
<organism evidence="3 4">
    <name type="scientific">Brevibacterium aurantiacum</name>
    <dbReference type="NCBI Taxonomy" id="273384"/>
    <lineage>
        <taxon>Bacteria</taxon>
        <taxon>Bacillati</taxon>
        <taxon>Actinomycetota</taxon>
        <taxon>Actinomycetes</taxon>
        <taxon>Micrococcales</taxon>
        <taxon>Brevibacteriaceae</taxon>
        <taxon>Brevibacterium</taxon>
    </lineage>
</organism>
<feature type="domain" description="GmrSD restriction endonucleases C-terminal" evidence="2">
    <location>
        <begin position="429"/>
        <end position="549"/>
    </location>
</feature>
<dbReference type="PANTHER" id="PTHR35149">
    <property type="entry name" value="SLL5132 PROTEIN"/>
    <property type="match status" value="1"/>
</dbReference>
<dbReference type="EMBL" id="FXZB01000005">
    <property type="protein sequence ID" value="SMX71057.1"/>
    <property type="molecule type" value="Genomic_DNA"/>
</dbReference>
<evidence type="ECO:0000259" key="2">
    <source>
        <dbReference type="Pfam" id="PF07510"/>
    </source>
</evidence>
<dbReference type="InterPro" id="IPR004919">
    <property type="entry name" value="GmrSD_N"/>
</dbReference>